<organism evidence="1 2">
    <name type="scientific">Paralvinella palmiformis</name>
    <dbReference type="NCBI Taxonomy" id="53620"/>
    <lineage>
        <taxon>Eukaryota</taxon>
        <taxon>Metazoa</taxon>
        <taxon>Spiralia</taxon>
        <taxon>Lophotrochozoa</taxon>
        <taxon>Annelida</taxon>
        <taxon>Polychaeta</taxon>
        <taxon>Sedentaria</taxon>
        <taxon>Canalipalpata</taxon>
        <taxon>Terebellida</taxon>
        <taxon>Terebelliformia</taxon>
        <taxon>Alvinellidae</taxon>
        <taxon>Paralvinella</taxon>
    </lineage>
</organism>
<dbReference type="EMBL" id="JAODUP010000014">
    <property type="protein sequence ID" value="KAK2168772.1"/>
    <property type="molecule type" value="Genomic_DNA"/>
</dbReference>
<protein>
    <submittedName>
        <fullName evidence="1">Uncharacterized protein</fullName>
    </submittedName>
</protein>
<evidence type="ECO:0000313" key="2">
    <source>
        <dbReference type="Proteomes" id="UP001208570"/>
    </source>
</evidence>
<keyword evidence="2" id="KW-1185">Reference proteome</keyword>
<sequence length="42" mass="4585">METANILIGTPGRLEDMLKRKDDINLAARVKSLVTTTGIICL</sequence>
<accession>A0AAD9NFW9</accession>
<reference evidence="1" key="1">
    <citation type="journal article" date="2023" name="Mol. Biol. Evol.">
        <title>Third-Generation Sequencing Reveals the Adaptive Role of the Epigenome in Three Deep-Sea Polychaetes.</title>
        <authorList>
            <person name="Perez M."/>
            <person name="Aroh O."/>
            <person name="Sun Y."/>
            <person name="Lan Y."/>
            <person name="Juniper S.K."/>
            <person name="Young C.R."/>
            <person name="Angers B."/>
            <person name="Qian P.Y."/>
        </authorList>
    </citation>
    <scope>NUCLEOTIDE SEQUENCE</scope>
    <source>
        <strain evidence="1">P08H-3</strain>
    </source>
</reference>
<dbReference type="Proteomes" id="UP001208570">
    <property type="component" value="Unassembled WGS sequence"/>
</dbReference>
<gene>
    <name evidence="1" type="ORF">LSH36_14g04042</name>
</gene>
<proteinExistence type="predicted"/>
<dbReference type="AlphaFoldDB" id="A0AAD9NFW9"/>
<evidence type="ECO:0000313" key="1">
    <source>
        <dbReference type="EMBL" id="KAK2168772.1"/>
    </source>
</evidence>
<comment type="caution">
    <text evidence="1">The sequence shown here is derived from an EMBL/GenBank/DDBJ whole genome shotgun (WGS) entry which is preliminary data.</text>
</comment>
<name>A0AAD9NFW9_9ANNE</name>